<dbReference type="InterPro" id="IPR001128">
    <property type="entry name" value="Cyt_P450"/>
</dbReference>
<proteinExistence type="inferred from homology"/>
<protein>
    <submittedName>
        <fullName evidence="3">Cytochrome P450</fullName>
    </submittedName>
</protein>
<dbReference type="PROSITE" id="PS00086">
    <property type="entry name" value="CYTOCHROME_P450"/>
    <property type="match status" value="1"/>
</dbReference>
<accession>A0ABV6MA73</accession>
<name>A0ABV6MA73_9ACTN</name>
<comment type="caution">
    <text evidence="3">The sequence shown here is derived from an EMBL/GenBank/DDBJ whole genome shotgun (WGS) entry which is preliminary data.</text>
</comment>
<dbReference type="InterPro" id="IPR017972">
    <property type="entry name" value="Cyt_P450_CS"/>
</dbReference>
<keyword evidence="2" id="KW-0349">Heme</keyword>
<keyword evidence="4" id="KW-1185">Reference proteome</keyword>
<comment type="similarity">
    <text evidence="1 2">Belongs to the cytochrome P450 family.</text>
</comment>
<keyword evidence="2" id="KW-0503">Monooxygenase</keyword>
<organism evidence="3 4">
    <name type="scientific">Phytohabitans kaempferiae</name>
    <dbReference type="NCBI Taxonomy" id="1620943"/>
    <lineage>
        <taxon>Bacteria</taxon>
        <taxon>Bacillati</taxon>
        <taxon>Actinomycetota</taxon>
        <taxon>Actinomycetes</taxon>
        <taxon>Micromonosporales</taxon>
        <taxon>Micromonosporaceae</taxon>
    </lineage>
</organism>
<dbReference type="PRINTS" id="PR00385">
    <property type="entry name" value="P450"/>
</dbReference>
<evidence type="ECO:0000256" key="1">
    <source>
        <dbReference type="ARBA" id="ARBA00010617"/>
    </source>
</evidence>
<sequence>MTRQPLILHGDAAFMADPFPSYATWRRRAPIHRAVTPNGSAAWLVTRYLDVRRCLVDPRLSLDKTNSRSGYRGLPLPPALDANLLNMDPPQHSRVRRLVSTAFTPRRLRRLEPSIRRHTVDLLAAADTDGRIDIVGEFAFPLSLHVIATVLGVPQGALGAFQGWAEALFVPHSTDRFTVGQAVNQIDALVRALVNDARSRHATSLLGTLVTARDHGDRLSEDELTSLAFLLLLAGHETTAHLIGNAVLALLERPHHLASLRARPGLLPVAVEEFLRFTGPNPYAIRRFALDDVQIGVVRVPAGDTVLLGLASAHRDPDAFEDPDTLRFDRTDNTHLAFGHGAHYCLGAALARTTIRTAIGALIDRYPRIELESAPGALQWRPSFRSRGLVRLPILVERH</sequence>
<keyword evidence="2" id="KW-0408">Iron</keyword>
<dbReference type="Pfam" id="PF00067">
    <property type="entry name" value="p450"/>
    <property type="match status" value="2"/>
</dbReference>
<dbReference type="InterPro" id="IPR036396">
    <property type="entry name" value="Cyt_P450_sf"/>
</dbReference>
<dbReference type="CDD" id="cd11029">
    <property type="entry name" value="CYP107-like"/>
    <property type="match status" value="1"/>
</dbReference>
<dbReference type="Proteomes" id="UP001589867">
    <property type="component" value="Unassembled WGS sequence"/>
</dbReference>
<dbReference type="EMBL" id="JBHLUH010000059">
    <property type="protein sequence ID" value="MFC0531362.1"/>
    <property type="molecule type" value="Genomic_DNA"/>
</dbReference>
<evidence type="ECO:0000256" key="2">
    <source>
        <dbReference type="RuleBase" id="RU000461"/>
    </source>
</evidence>
<keyword evidence="2" id="KW-0479">Metal-binding</keyword>
<dbReference type="PANTHER" id="PTHR46696:SF1">
    <property type="entry name" value="CYTOCHROME P450 YJIB-RELATED"/>
    <property type="match status" value="1"/>
</dbReference>
<dbReference type="PRINTS" id="PR00359">
    <property type="entry name" value="BP450"/>
</dbReference>
<reference evidence="3 4" key="1">
    <citation type="submission" date="2024-09" db="EMBL/GenBank/DDBJ databases">
        <authorList>
            <person name="Sun Q."/>
            <person name="Mori K."/>
        </authorList>
    </citation>
    <scope>NUCLEOTIDE SEQUENCE [LARGE SCALE GENOMIC DNA]</scope>
    <source>
        <strain evidence="3 4">TBRC 3947</strain>
    </source>
</reference>
<evidence type="ECO:0000313" key="4">
    <source>
        <dbReference type="Proteomes" id="UP001589867"/>
    </source>
</evidence>
<dbReference type="SUPFAM" id="SSF48264">
    <property type="entry name" value="Cytochrome P450"/>
    <property type="match status" value="1"/>
</dbReference>
<dbReference type="Gene3D" id="1.10.630.10">
    <property type="entry name" value="Cytochrome P450"/>
    <property type="match status" value="1"/>
</dbReference>
<dbReference type="InterPro" id="IPR002397">
    <property type="entry name" value="Cyt_P450_B"/>
</dbReference>
<dbReference type="PANTHER" id="PTHR46696">
    <property type="entry name" value="P450, PUTATIVE (EUROFUNG)-RELATED"/>
    <property type="match status" value="1"/>
</dbReference>
<keyword evidence="2" id="KW-0560">Oxidoreductase</keyword>
<gene>
    <name evidence="3" type="ORF">ACFFIA_27330</name>
</gene>
<dbReference type="RefSeq" id="WP_377255661.1">
    <property type="nucleotide sequence ID" value="NZ_JBHLUH010000059.1"/>
</dbReference>
<evidence type="ECO:0000313" key="3">
    <source>
        <dbReference type="EMBL" id="MFC0531362.1"/>
    </source>
</evidence>